<gene>
    <name evidence="14" type="primary">dnaJ</name>
    <name evidence="18" type="ORF">A3843_08855</name>
</gene>
<dbReference type="InterPro" id="IPR036410">
    <property type="entry name" value="HSP_DnaJ_Cys-rich_dom_sf"/>
</dbReference>
<comment type="caution">
    <text evidence="18">The sequence shown here is derived from an EMBL/GenBank/DDBJ whole genome shotgun (WGS) entry which is preliminary data.</text>
</comment>
<evidence type="ECO:0000313" key="19">
    <source>
        <dbReference type="Proteomes" id="UP000185783"/>
    </source>
</evidence>
<evidence type="ECO:0000256" key="10">
    <source>
        <dbReference type="ARBA" id="ARBA00023186"/>
    </source>
</evidence>
<evidence type="ECO:0000259" key="16">
    <source>
        <dbReference type="PROSITE" id="PS50076"/>
    </source>
</evidence>
<dbReference type="SUPFAM" id="SSF46565">
    <property type="entry name" value="Chaperone J-domain"/>
    <property type="match status" value="1"/>
</dbReference>
<feature type="repeat" description="CXXCXGXG motif" evidence="14">
    <location>
        <begin position="200"/>
        <end position="207"/>
    </location>
</feature>
<evidence type="ECO:0000256" key="3">
    <source>
        <dbReference type="ARBA" id="ARBA00022490"/>
    </source>
</evidence>
<keyword evidence="4 14" id="KW-0235">DNA replication</keyword>
<dbReference type="Pfam" id="PF00684">
    <property type="entry name" value="DnaJ_CXXCXGXG"/>
    <property type="match status" value="1"/>
</dbReference>
<evidence type="ECO:0000256" key="2">
    <source>
        <dbReference type="ARBA" id="ARBA00011738"/>
    </source>
</evidence>
<comment type="cofactor">
    <cofactor evidence="14">
        <name>Zn(2+)</name>
        <dbReference type="ChEBI" id="CHEBI:29105"/>
    </cofactor>
    <text evidence="14">Binds 2 Zn(2+) ions per monomer.</text>
</comment>
<dbReference type="CDD" id="cd10719">
    <property type="entry name" value="DnaJ_zf"/>
    <property type="match status" value="1"/>
</dbReference>
<keyword evidence="10 14" id="KW-0143">Chaperone</keyword>
<evidence type="ECO:0000256" key="7">
    <source>
        <dbReference type="ARBA" id="ARBA00022771"/>
    </source>
</evidence>
<dbReference type="GO" id="GO:0051082">
    <property type="term" value="F:unfolded protein binding"/>
    <property type="evidence" value="ECO:0007669"/>
    <property type="project" value="UniProtKB-UniRule"/>
</dbReference>
<dbReference type="FunFam" id="2.60.260.20:FF:000004">
    <property type="entry name" value="Molecular chaperone DnaJ"/>
    <property type="match status" value="1"/>
</dbReference>
<sequence length="376" mass="40856">MSKRDYYEVLGVSREADDKALKSAYRKLAMKYHPDRNPGDEEAEAKFKEANEAYDTLKDPQRRAAYDRYGHAAFENGGFGGGAGAGPHGADFASAMSDIFDEFFGGGARRGPGRGRGADLRYNLDITLEEAYTGKEVEIEVPTSITCDNCSGSGAKPGTQPTTCNTCGGVGRVRAAQGFFTMERTCPTCQGRGEIITDPCEKCGGTGRTTQNRTLSVNIPAGIEDGTRIRLAGEGEAGVRGGPAGDLYIFLSIKPHEFFQRDGADIFCRVPISMTTAALGGQFEVPSLDTATARVKVPESTQTGKQFRLRGKGMPIMRTHQHGDMYIQVVVETPTKLTRRQRELLQEFESESSGENHPESTGFFARAKEFLENLKG</sequence>
<dbReference type="PRINTS" id="PR00625">
    <property type="entry name" value="JDOMAIN"/>
</dbReference>
<dbReference type="CDD" id="cd06257">
    <property type="entry name" value="DnaJ"/>
    <property type="match status" value="1"/>
</dbReference>
<keyword evidence="5 14" id="KW-0479">Metal-binding</keyword>
<name>A0A1U7JIF7_9HYPH</name>
<dbReference type="SUPFAM" id="SSF57938">
    <property type="entry name" value="DnaJ/Hsp40 cysteine-rich domain"/>
    <property type="match status" value="1"/>
</dbReference>
<dbReference type="RefSeq" id="WP_028480507.1">
    <property type="nucleotide sequence ID" value="NZ_LVVZ01000014.1"/>
</dbReference>
<evidence type="ECO:0000256" key="11">
    <source>
        <dbReference type="ARBA" id="ARBA00053423"/>
    </source>
</evidence>
<dbReference type="GO" id="GO:0009408">
    <property type="term" value="P:response to heat"/>
    <property type="evidence" value="ECO:0007669"/>
    <property type="project" value="InterPro"/>
</dbReference>
<feature type="domain" description="J" evidence="16">
    <location>
        <begin position="5"/>
        <end position="70"/>
    </location>
</feature>
<organism evidence="18 19">
    <name type="scientific">Pseudovibrio exalbescens</name>
    <dbReference type="NCBI Taxonomy" id="197461"/>
    <lineage>
        <taxon>Bacteria</taxon>
        <taxon>Pseudomonadati</taxon>
        <taxon>Pseudomonadota</taxon>
        <taxon>Alphaproteobacteria</taxon>
        <taxon>Hyphomicrobiales</taxon>
        <taxon>Stappiaceae</taxon>
        <taxon>Pseudovibrio</taxon>
    </lineage>
</organism>
<dbReference type="InterPro" id="IPR001623">
    <property type="entry name" value="DnaJ_domain"/>
</dbReference>
<evidence type="ECO:0000256" key="15">
    <source>
        <dbReference type="PROSITE-ProRule" id="PRU00546"/>
    </source>
</evidence>
<dbReference type="SMART" id="SM00271">
    <property type="entry name" value="DnaJ"/>
    <property type="match status" value="1"/>
</dbReference>
<evidence type="ECO:0000256" key="4">
    <source>
        <dbReference type="ARBA" id="ARBA00022705"/>
    </source>
</evidence>
<dbReference type="STRING" id="197461.A3843_08855"/>
<reference evidence="18 19" key="1">
    <citation type="submission" date="2016-03" db="EMBL/GenBank/DDBJ databases">
        <title>Genome sequence of Nesiotobacter sp. nov., a moderately halophilic alphaproteobacterium isolated from the Yellow Sea, China.</title>
        <authorList>
            <person name="Zhang G."/>
            <person name="Zhang R."/>
        </authorList>
    </citation>
    <scope>NUCLEOTIDE SEQUENCE [LARGE SCALE GENOMIC DNA]</scope>
    <source>
        <strain evidence="18 19">WB1-6</strain>
    </source>
</reference>
<feature type="binding site" evidence="14">
    <location>
        <position position="186"/>
    </location>
    <ligand>
        <name>Zn(2+)</name>
        <dbReference type="ChEBI" id="CHEBI:29105"/>
        <label>2</label>
    </ligand>
</feature>
<feature type="binding site" evidence="14">
    <location>
        <position position="164"/>
    </location>
    <ligand>
        <name>Zn(2+)</name>
        <dbReference type="ChEBI" id="CHEBI:29105"/>
        <label>2</label>
    </ligand>
</feature>
<dbReference type="Proteomes" id="UP000185783">
    <property type="component" value="Unassembled WGS sequence"/>
</dbReference>
<evidence type="ECO:0000256" key="8">
    <source>
        <dbReference type="ARBA" id="ARBA00022833"/>
    </source>
</evidence>
<evidence type="ECO:0000256" key="12">
    <source>
        <dbReference type="ARBA" id="ARBA00061004"/>
    </source>
</evidence>
<evidence type="ECO:0000256" key="5">
    <source>
        <dbReference type="ARBA" id="ARBA00022723"/>
    </source>
</evidence>
<dbReference type="InterPro" id="IPR008971">
    <property type="entry name" value="HSP40/DnaJ_pept-bd"/>
</dbReference>
<evidence type="ECO:0000256" key="6">
    <source>
        <dbReference type="ARBA" id="ARBA00022737"/>
    </source>
</evidence>
<keyword evidence="19" id="KW-1185">Reference proteome</keyword>
<dbReference type="InterPro" id="IPR012724">
    <property type="entry name" value="DnaJ"/>
</dbReference>
<dbReference type="EMBL" id="LVVZ01000014">
    <property type="protein sequence ID" value="OKL44485.1"/>
    <property type="molecule type" value="Genomic_DNA"/>
</dbReference>
<dbReference type="GO" id="GO:0006260">
    <property type="term" value="P:DNA replication"/>
    <property type="evidence" value="ECO:0007669"/>
    <property type="project" value="UniProtKB-KW"/>
</dbReference>
<dbReference type="SUPFAM" id="SSF49493">
    <property type="entry name" value="HSP40/DnaJ peptide-binding domain"/>
    <property type="match status" value="2"/>
</dbReference>
<feature type="domain" description="CR-type" evidence="17">
    <location>
        <begin position="134"/>
        <end position="212"/>
    </location>
</feature>
<dbReference type="PROSITE" id="PS50076">
    <property type="entry name" value="DNAJ_2"/>
    <property type="match status" value="1"/>
</dbReference>
<dbReference type="CDD" id="cd10747">
    <property type="entry name" value="DnaJ_C"/>
    <property type="match status" value="1"/>
</dbReference>
<evidence type="ECO:0000259" key="17">
    <source>
        <dbReference type="PROSITE" id="PS51188"/>
    </source>
</evidence>
<dbReference type="FunFam" id="1.10.287.110:FF:000034">
    <property type="entry name" value="Chaperone protein DnaJ"/>
    <property type="match status" value="1"/>
</dbReference>
<comment type="subunit">
    <text evidence="2 14">Homodimer.</text>
</comment>
<comment type="domain">
    <text evidence="14">The J domain is necessary and sufficient to stimulate DnaK ATPase activity. Zinc center 1 plays an important role in the autonomous, DnaK-independent chaperone activity of DnaJ. Zinc center 2 is essential for interaction with DnaK and for DnaJ activity.</text>
</comment>
<comment type="function">
    <text evidence="11 14">Participates actively in the response to hyperosmotic and heat shock by preventing the aggregation of stress-denatured proteins and by disaggregating proteins, also in an autonomous, DnaK-independent fashion. Unfolded proteins bind initially to DnaJ; upon interaction with the DnaJ-bound protein, DnaK hydrolyzes its bound ATP, resulting in the formation of a stable complex. GrpE releases ADP from DnaK; ATP binding to DnaK triggers the release of the substrate protein, thus completing the reaction cycle. Several rounds of ATP-dependent interactions between DnaJ, DnaK and GrpE are required for fully efficient folding. Also involved, together with DnaK and GrpE, in the DNA replication of plasmids through activation of initiation proteins.</text>
</comment>
<dbReference type="Gene3D" id="2.60.260.20">
    <property type="entry name" value="Urease metallochaperone UreE, N-terminal domain"/>
    <property type="match status" value="2"/>
</dbReference>
<proteinExistence type="inferred from homology"/>
<accession>A0A1U7JIF7</accession>
<dbReference type="InterPro" id="IPR036869">
    <property type="entry name" value="J_dom_sf"/>
</dbReference>
<dbReference type="GO" id="GO:0008270">
    <property type="term" value="F:zinc ion binding"/>
    <property type="evidence" value="ECO:0007669"/>
    <property type="project" value="UniProtKB-UniRule"/>
</dbReference>
<dbReference type="GO" id="GO:0042026">
    <property type="term" value="P:protein refolding"/>
    <property type="evidence" value="ECO:0007669"/>
    <property type="project" value="TreeGrafter"/>
</dbReference>
<dbReference type="GO" id="GO:0031072">
    <property type="term" value="F:heat shock protein binding"/>
    <property type="evidence" value="ECO:0007669"/>
    <property type="project" value="InterPro"/>
</dbReference>
<evidence type="ECO:0000256" key="14">
    <source>
        <dbReference type="HAMAP-Rule" id="MF_01152"/>
    </source>
</evidence>
<feature type="binding site" evidence="14">
    <location>
        <position position="167"/>
    </location>
    <ligand>
        <name>Zn(2+)</name>
        <dbReference type="ChEBI" id="CHEBI:29105"/>
        <label>2</label>
    </ligand>
</feature>
<comment type="subcellular location">
    <subcellularLocation>
        <location evidence="1 14">Cytoplasm</location>
    </subcellularLocation>
</comment>
<dbReference type="PANTHER" id="PTHR43096:SF48">
    <property type="entry name" value="CHAPERONE PROTEIN DNAJ"/>
    <property type="match status" value="1"/>
</dbReference>
<feature type="binding site" evidence="14">
    <location>
        <position position="200"/>
    </location>
    <ligand>
        <name>Zn(2+)</name>
        <dbReference type="ChEBI" id="CHEBI:29105"/>
        <label>1</label>
    </ligand>
</feature>
<feature type="repeat" description="CXXCXGXG motif" evidence="14">
    <location>
        <begin position="164"/>
        <end position="171"/>
    </location>
</feature>
<comment type="similarity">
    <text evidence="12 14">Belongs to the DnaJ family.</text>
</comment>
<dbReference type="AlphaFoldDB" id="A0A1U7JIF7"/>
<dbReference type="HAMAP" id="MF_01152">
    <property type="entry name" value="DnaJ"/>
    <property type="match status" value="1"/>
</dbReference>
<protein>
    <recommendedName>
        <fullName evidence="13 14">Chaperone protein DnaJ</fullName>
    </recommendedName>
</protein>
<evidence type="ECO:0000313" key="18">
    <source>
        <dbReference type="EMBL" id="OKL44485.1"/>
    </source>
</evidence>
<dbReference type="InterPro" id="IPR018253">
    <property type="entry name" value="DnaJ_domain_CS"/>
</dbReference>
<dbReference type="Gene3D" id="2.10.230.10">
    <property type="entry name" value="Heat shock protein DnaJ, cysteine-rich domain"/>
    <property type="match status" value="1"/>
</dbReference>
<feature type="binding site" evidence="14">
    <location>
        <position position="147"/>
    </location>
    <ligand>
        <name>Zn(2+)</name>
        <dbReference type="ChEBI" id="CHEBI:29105"/>
        <label>1</label>
    </ligand>
</feature>
<dbReference type="Pfam" id="PF01556">
    <property type="entry name" value="DnaJ_C"/>
    <property type="match status" value="1"/>
</dbReference>
<dbReference type="FunFam" id="2.10.230.10:FF:000002">
    <property type="entry name" value="Molecular chaperone DnaJ"/>
    <property type="match status" value="1"/>
</dbReference>
<keyword evidence="3 14" id="KW-0963">Cytoplasm</keyword>
<dbReference type="GO" id="GO:0005737">
    <property type="term" value="C:cytoplasm"/>
    <property type="evidence" value="ECO:0007669"/>
    <property type="project" value="UniProtKB-SubCell"/>
</dbReference>
<keyword evidence="7 14" id="KW-0863">Zinc-finger</keyword>
<evidence type="ECO:0000256" key="13">
    <source>
        <dbReference type="ARBA" id="ARBA00067609"/>
    </source>
</evidence>
<evidence type="ECO:0000256" key="1">
    <source>
        <dbReference type="ARBA" id="ARBA00004496"/>
    </source>
</evidence>
<dbReference type="GO" id="GO:0005524">
    <property type="term" value="F:ATP binding"/>
    <property type="evidence" value="ECO:0007669"/>
    <property type="project" value="InterPro"/>
</dbReference>
<dbReference type="InterPro" id="IPR002939">
    <property type="entry name" value="DnaJ_C"/>
</dbReference>
<dbReference type="NCBIfam" id="TIGR02349">
    <property type="entry name" value="DnaJ_bact"/>
    <property type="match status" value="1"/>
</dbReference>
<dbReference type="InterPro" id="IPR001305">
    <property type="entry name" value="HSP_DnaJ_Cys-rich_dom"/>
</dbReference>
<feature type="repeat" description="CXXCXGXG motif" evidence="14">
    <location>
        <begin position="186"/>
        <end position="193"/>
    </location>
</feature>
<evidence type="ECO:0000256" key="9">
    <source>
        <dbReference type="ARBA" id="ARBA00023016"/>
    </source>
</evidence>
<dbReference type="PROSITE" id="PS00636">
    <property type="entry name" value="DNAJ_1"/>
    <property type="match status" value="1"/>
</dbReference>
<keyword evidence="6 14" id="KW-0677">Repeat</keyword>
<feature type="binding site" evidence="14">
    <location>
        <position position="150"/>
    </location>
    <ligand>
        <name>Zn(2+)</name>
        <dbReference type="ChEBI" id="CHEBI:29105"/>
        <label>1</label>
    </ligand>
</feature>
<dbReference type="Gene3D" id="1.10.287.110">
    <property type="entry name" value="DnaJ domain"/>
    <property type="match status" value="1"/>
</dbReference>
<dbReference type="Pfam" id="PF00226">
    <property type="entry name" value="DnaJ"/>
    <property type="match status" value="1"/>
</dbReference>
<feature type="zinc finger region" description="CR-type" evidence="15">
    <location>
        <begin position="134"/>
        <end position="212"/>
    </location>
</feature>
<dbReference type="NCBIfam" id="NF008035">
    <property type="entry name" value="PRK10767.1"/>
    <property type="match status" value="1"/>
</dbReference>
<feature type="binding site" evidence="14">
    <location>
        <position position="189"/>
    </location>
    <ligand>
        <name>Zn(2+)</name>
        <dbReference type="ChEBI" id="CHEBI:29105"/>
        <label>2</label>
    </ligand>
</feature>
<keyword evidence="8 14" id="KW-0862">Zinc</keyword>
<dbReference type="PANTHER" id="PTHR43096">
    <property type="entry name" value="DNAJ HOMOLOG 1, MITOCHONDRIAL-RELATED"/>
    <property type="match status" value="1"/>
</dbReference>
<keyword evidence="9 14" id="KW-0346">Stress response</keyword>
<dbReference type="PROSITE" id="PS51188">
    <property type="entry name" value="ZF_CR"/>
    <property type="match status" value="1"/>
</dbReference>
<feature type="repeat" description="CXXCXGXG motif" evidence="14">
    <location>
        <begin position="147"/>
        <end position="154"/>
    </location>
</feature>
<feature type="binding site" evidence="14">
    <location>
        <position position="203"/>
    </location>
    <ligand>
        <name>Zn(2+)</name>
        <dbReference type="ChEBI" id="CHEBI:29105"/>
        <label>1</label>
    </ligand>
</feature>